<dbReference type="SUPFAM" id="SSF53822">
    <property type="entry name" value="Periplasmic binding protein-like I"/>
    <property type="match status" value="1"/>
</dbReference>
<proteinExistence type="predicted"/>
<organism evidence="1 2">
    <name type="scientific">Romanomermis culicivorax</name>
    <name type="common">Nematode worm</name>
    <dbReference type="NCBI Taxonomy" id="13658"/>
    <lineage>
        <taxon>Eukaryota</taxon>
        <taxon>Metazoa</taxon>
        <taxon>Ecdysozoa</taxon>
        <taxon>Nematoda</taxon>
        <taxon>Enoplea</taxon>
        <taxon>Dorylaimia</taxon>
        <taxon>Mermithida</taxon>
        <taxon>Mermithoidea</taxon>
        <taxon>Mermithidae</taxon>
        <taxon>Romanomermis</taxon>
    </lineage>
</organism>
<protein>
    <submittedName>
        <fullName evidence="2">Uncharacterized protein</fullName>
    </submittedName>
</protein>
<evidence type="ECO:0000313" key="2">
    <source>
        <dbReference type="WBParaSite" id="nRc.2.0.1.t04447-RA"/>
    </source>
</evidence>
<name>A0A915HSU1_ROMCU</name>
<evidence type="ECO:0000313" key="1">
    <source>
        <dbReference type="Proteomes" id="UP000887565"/>
    </source>
</evidence>
<keyword evidence="1" id="KW-1185">Reference proteome</keyword>
<dbReference type="InterPro" id="IPR028082">
    <property type="entry name" value="Peripla_BP_I"/>
</dbReference>
<reference evidence="2" key="1">
    <citation type="submission" date="2022-11" db="UniProtKB">
        <authorList>
            <consortium name="WormBaseParasite"/>
        </authorList>
    </citation>
    <scope>IDENTIFICATION</scope>
</reference>
<accession>A0A915HSU1</accession>
<dbReference type="Gene3D" id="3.40.50.2300">
    <property type="match status" value="1"/>
</dbReference>
<dbReference type="AlphaFoldDB" id="A0A915HSU1"/>
<dbReference type="Proteomes" id="UP000887565">
    <property type="component" value="Unplaced"/>
</dbReference>
<dbReference type="WBParaSite" id="nRc.2.0.1.t04447-RA">
    <property type="protein sequence ID" value="nRc.2.0.1.t04447-RA"/>
    <property type="gene ID" value="nRc.2.0.1.g04447"/>
</dbReference>
<sequence>MSAVYDALYLYGIAMNKTITLKLDPYSGANIMDAAKCTVFMGASGKVIMDPHSEKVPMYKGGQVQRDRASVNYFMILGINTNISNSFNIQVLDVLGQAVWNTSDNKPTTDVPVCGFSNEFCEKSYTTW</sequence>